<evidence type="ECO:0000313" key="2">
    <source>
        <dbReference type="Proteomes" id="UP000290848"/>
    </source>
</evidence>
<dbReference type="RefSeq" id="WP_128769090.1">
    <property type="nucleotide sequence ID" value="NZ_RXOC01000005.1"/>
</dbReference>
<organism evidence="1 2">
    <name type="scientific">Arcticibacter tournemirensis</name>
    <dbReference type="NCBI Taxonomy" id="699437"/>
    <lineage>
        <taxon>Bacteria</taxon>
        <taxon>Pseudomonadati</taxon>
        <taxon>Bacteroidota</taxon>
        <taxon>Sphingobacteriia</taxon>
        <taxon>Sphingobacteriales</taxon>
        <taxon>Sphingobacteriaceae</taxon>
        <taxon>Arcticibacter</taxon>
    </lineage>
</organism>
<dbReference type="EMBL" id="RXOC01000005">
    <property type="protein sequence ID" value="RXF70017.1"/>
    <property type="molecule type" value="Genomic_DNA"/>
</dbReference>
<dbReference type="AlphaFoldDB" id="A0A4Q0M9Y2"/>
<gene>
    <name evidence="1" type="ORF">EKH83_09000</name>
</gene>
<protein>
    <recommendedName>
        <fullName evidence="3">DUF2383 domain-containing protein</fullName>
    </recommendedName>
</protein>
<dbReference type="Proteomes" id="UP000290848">
    <property type="component" value="Unassembled WGS sequence"/>
</dbReference>
<sequence length="61" mass="7038">MRSNTLDVLSSLIEINTERVLAYERTLTELKKEEESPDIISLFDNLARESNTYKQALNASY</sequence>
<dbReference type="InterPro" id="IPR012347">
    <property type="entry name" value="Ferritin-like"/>
</dbReference>
<dbReference type="Gene3D" id="1.20.1260.10">
    <property type="match status" value="1"/>
</dbReference>
<evidence type="ECO:0000313" key="1">
    <source>
        <dbReference type="EMBL" id="RXF70017.1"/>
    </source>
</evidence>
<name>A0A4Q0M9Y2_9SPHI</name>
<evidence type="ECO:0008006" key="3">
    <source>
        <dbReference type="Google" id="ProtNLM"/>
    </source>
</evidence>
<comment type="caution">
    <text evidence="1">The sequence shown here is derived from an EMBL/GenBank/DDBJ whole genome shotgun (WGS) entry which is preliminary data.</text>
</comment>
<reference evidence="1 2" key="1">
    <citation type="submission" date="2018-12" db="EMBL/GenBank/DDBJ databases">
        <title>The Draft Genome Sequence of the Soil Bacterium Pedobacter tournemirensis R1.</title>
        <authorList>
            <person name="He J."/>
        </authorList>
    </citation>
    <scope>NUCLEOTIDE SEQUENCE [LARGE SCALE GENOMIC DNA]</scope>
    <source>
        <strain evidence="1 2">R1</strain>
    </source>
</reference>
<proteinExistence type="predicted"/>
<accession>A0A4Q0M9Y2</accession>